<organism evidence="1">
    <name type="scientific">Pseudomonas fluorescens</name>
    <dbReference type="NCBI Taxonomy" id="294"/>
    <lineage>
        <taxon>Bacteria</taxon>
        <taxon>Pseudomonadati</taxon>
        <taxon>Pseudomonadota</taxon>
        <taxon>Gammaproteobacteria</taxon>
        <taxon>Pseudomonadales</taxon>
        <taxon>Pseudomonadaceae</taxon>
        <taxon>Pseudomonas</taxon>
    </lineage>
</organism>
<accession>A0A159ZUR5</accession>
<name>A0A159ZUR5_PSEFL</name>
<reference evidence="1" key="1">
    <citation type="journal article" date="2018" name="Nature">
        <title>Mutant phenotypes for thousands of bacterial genes of unknown function.</title>
        <authorList>
            <person name="Price M.N."/>
            <person name="Wetmore K.M."/>
            <person name="Waters R.J."/>
            <person name="Callaghan M."/>
            <person name="Ray J."/>
            <person name="Liu H."/>
            <person name="Kuehl J.V."/>
            <person name="Melnyk R.A."/>
            <person name="Lamson J.S."/>
            <person name="Suh Y."/>
            <person name="Carlson H.K."/>
            <person name="Esquivel Z."/>
            <person name="Sadeeshkumar H."/>
            <person name="Chakraborty R."/>
            <person name="Zane G.M."/>
            <person name="Rubin B.E."/>
            <person name="Wall J.D."/>
            <person name="Visel A."/>
            <person name="Bristow J."/>
            <person name="Blow M.J."/>
            <person name="Arkin A.P."/>
            <person name="Deutschbauer A.M."/>
        </authorList>
    </citation>
    <scope>NUCLEOTIDE SEQUENCE [LARGE SCALE GENOMIC DNA]</scope>
    <source>
        <strain evidence="1">FW300-N2E2</strain>
    </source>
</reference>
<gene>
    <name evidence="1" type="ORF">TK06_09865</name>
</gene>
<protein>
    <submittedName>
        <fullName evidence="1">Uncharacterized protein</fullName>
    </submittedName>
</protein>
<dbReference type="EMBL" id="CP015225">
    <property type="protein sequence ID" value="AMZ71385.1"/>
    <property type="molecule type" value="Genomic_DNA"/>
</dbReference>
<evidence type="ECO:0000313" key="1">
    <source>
        <dbReference type="EMBL" id="AMZ71385.1"/>
    </source>
</evidence>
<sequence length="62" mass="6589">MLGVTSVQMPYFWLSAECLQAPIYDFLLRVDVFGLQSIGGIIGAVLTGVSGAVCWKGDHGPC</sequence>
<dbReference type="AlphaFoldDB" id="A0A159ZUR5"/>
<dbReference type="Proteomes" id="UP000076083">
    <property type="component" value="Chromosome"/>
</dbReference>
<proteinExistence type="predicted"/>